<dbReference type="EMBL" id="QPJO01000001">
    <property type="protein sequence ID" value="RCW93464.1"/>
    <property type="molecule type" value="Genomic_DNA"/>
</dbReference>
<sequence>MQFRYLIFLWLALLLVTACTDENHDDHMNCTSLLQDLVEQKAFIESYARSAICSDEFECRYLPFGSKPCGGPWSYLIYTTSIDTLELENLVNTYNEKQAEYNLNCGAISDCSVAIPPIGFNCEDQECIPIF</sequence>
<keyword evidence="3" id="KW-1185">Reference proteome</keyword>
<dbReference type="RefSeq" id="WP_114307987.1">
    <property type="nucleotide sequence ID" value="NZ_QPJO01000001.1"/>
</dbReference>
<feature type="chain" id="PRO_5016694720" description="Lipoprotein" evidence="1">
    <location>
        <begin position="21"/>
        <end position="131"/>
    </location>
</feature>
<name>A0A368ZI89_9FLAO</name>
<dbReference type="OrthoDB" id="5526158at2"/>
<accession>A0A368ZI89</accession>
<dbReference type="AlphaFoldDB" id="A0A368ZI89"/>
<evidence type="ECO:0000313" key="2">
    <source>
        <dbReference type="EMBL" id="RCW93464.1"/>
    </source>
</evidence>
<reference evidence="2 3" key="1">
    <citation type="submission" date="2018-07" db="EMBL/GenBank/DDBJ databases">
        <title>Genomic Encyclopedia of Type Strains, Phase III (KMG-III): the genomes of soil and plant-associated and newly described type strains.</title>
        <authorList>
            <person name="Whitman W."/>
        </authorList>
    </citation>
    <scope>NUCLEOTIDE SEQUENCE [LARGE SCALE GENOMIC DNA]</scope>
    <source>
        <strain evidence="2 3">CECT 7958</strain>
    </source>
</reference>
<keyword evidence="1" id="KW-0732">Signal</keyword>
<dbReference type="Proteomes" id="UP000253436">
    <property type="component" value="Unassembled WGS sequence"/>
</dbReference>
<evidence type="ECO:0008006" key="4">
    <source>
        <dbReference type="Google" id="ProtNLM"/>
    </source>
</evidence>
<comment type="caution">
    <text evidence="2">The sequence shown here is derived from an EMBL/GenBank/DDBJ whole genome shotgun (WGS) entry which is preliminary data.</text>
</comment>
<feature type="signal peptide" evidence="1">
    <location>
        <begin position="1"/>
        <end position="20"/>
    </location>
</feature>
<protein>
    <recommendedName>
        <fullName evidence="4">Lipoprotein</fullName>
    </recommendedName>
</protein>
<evidence type="ECO:0000313" key="3">
    <source>
        <dbReference type="Proteomes" id="UP000253436"/>
    </source>
</evidence>
<gene>
    <name evidence="2" type="ORF">DFQ08_101259</name>
</gene>
<evidence type="ECO:0000256" key="1">
    <source>
        <dbReference type="SAM" id="SignalP"/>
    </source>
</evidence>
<proteinExistence type="predicted"/>
<dbReference type="PROSITE" id="PS51257">
    <property type="entry name" value="PROKAR_LIPOPROTEIN"/>
    <property type="match status" value="1"/>
</dbReference>
<organism evidence="2 3">
    <name type="scientific">Winogradskyella arenosi</name>
    <dbReference type="NCBI Taxonomy" id="533325"/>
    <lineage>
        <taxon>Bacteria</taxon>
        <taxon>Pseudomonadati</taxon>
        <taxon>Bacteroidota</taxon>
        <taxon>Flavobacteriia</taxon>
        <taxon>Flavobacteriales</taxon>
        <taxon>Flavobacteriaceae</taxon>
        <taxon>Winogradskyella</taxon>
    </lineage>
</organism>